<dbReference type="InterPro" id="IPR000195">
    <property type="entry name" value="Rab-GAP-TBC_dom"/>
</dbReference>
<protein>
    <recommendedName>
        <fullName evidence="3">Rab-GAP TBC domain-containing protein</fullName>
    </recommendedName>
</protein>
<dbReference type="GeneID" id="87952818"/>
<feature type="region of interest" description="Disordered" evidence="2">
    <location>
        <begin position="1"/>
        <end position="239"/>
    </location>
</feature>
<dbReference type="InterPro" id="IPR035969">
    <property type="entry name" value="Rab-GAP_TBC_sf"/>
</dbReference>
<evidence type="ECO:0000256" key="2">
    <source>
        <dbReference type="SAM" id="MobiDB-lite"/>
    </source>
</evidence>
<feature type="region of interest" description="Disordered" evidence="2">
    <location>
        <begin position="883"/>
        <end position="905"/>
    </location>
</feature>
<dbReference type="Gene3D" id="1.10.472.80">
    <property type="entry name" value="Ypt/Rab-GAP domain of gyp1p, domain 3"/>
    <property type="match status" value="1"/>
</dbReference>
<dbReference type="InterPro" id="IPR050302">
    <property type="entry name" value="Rab_GAP_TBC_domain"/>
</dbReference>
<name>A0ABZ1CU24_9TREE</name>
<feature type="region of interest" description="Disordered" evidence="2">
    <location>
        <begin position="323"/>
        <end position="424"/>
    </location>
</feature>
<dbReference type="PANTHER" id="PTHR47219">
    <property type="entry name" value="RAB GTPASE-ACTIVATING PROTEIN 1-LIKE"/>
    <property type="match status" value="1"/>
</dbReference>
<evidence type="ECO:0000259" key="3">
    <source>
        <dbReference type="PROSITE" id="PS50086"/>
    </source>
</evidence>
<dbReference type="PROSITE" id="PS50086">
    <property type="entry name" value="TBC_RABGAP"/>
    <property type="match status" value="1"/>
</dbReference>
<dbReference type="PANTHER" id="PTHR47219:SF9">
    <property type="entry name" value="GTPASE ACTIVATING PROTEIN AND CENTROSOME-ASSOCIATED, ISOFORM B"/>
    <property type="match status" value="1"/>
</dbReference>
<accession>A0ABZ1CU24</accession>
<dbReference type="Gene3D" id="1.10.10.750">
    <property type="entry name" value="Ypt/Rab-GAP domain of gyp1p, domain 1"/>
    <property type="match status" value="1"/>
</dbReference>
<feature type="domain" description="Rab-GAP TBC" evidence="3">
    <location>
        <begin position="535"/>
        <end position="720"/>
    </location>
</feature>
<evidence type="ECO:0000313" key="4">
    <source>
        <dbReference type="EMBL" id="WRT63762.1"/>
    </source>
</evidence>
<feature type="compositionally biased region" description="Low complexity" evidence="2">
    <location>
        <begin position="385"/>
        <end position="405"/>
    </location>
</feature>
<feature type="compositionally biased region" description="Low complexity" evidence="2">
    <location>
        <begin position="50"/>
        <end position="72"/>
    </location>
</feature>
<dbReference type="SMART" id="SM00164">
    <property type="entry name" value="TBC"/>
    <property type="match status" value="1"/>
</dbReference>
<reference evidence="4 5" key="1">
    <citation type="submission" date="2024-01" db="EMBL/GenBank/DDBJ databases">
        <title>Comparative genomics of Cryptococcus and Kwoniella reveals pathogenesis evolution and contrasting modes of karyotype evolution via chromosome fusion or intercentromeric recombination.</title>
        <authorList>
            <person name="Coelho M.A."/>
            <person name="David-Palma M."/>
            <person name="Shea T."/>
            <person name="Bowers K."/>
            <person name="McGinley-Smith S."/>
            <person name="Mohammad A.W."/>
            <person name="Gnirke A."/>
            <person name="Yurkov A.M."/>
            <person name="Nowrousian M."/>
            <person name="Sun S."/>
            <person name="Cuomo C.A."/>
            <person name="Heitman J."/>
        </authorList>
    </citation>
    <scope>NUCLEOTIDE SEQUENCE [LARGE SCALE GENOMIC DNA]</scope>
    <source>
        <strain evidence="4">CBS 11374</strain>
    </source>
</reference>
<dbReference type="EMBL" id="CP141881">
    <property type="protein sequence ID" value="WRT63762.1"/>
    <property type="molecule type" value="Genomic_DNA"/>
</dbReference>
<evidence type="ECO:0000313" key="5">
    <source>
        <dbReference type="Proteomes" id="UP001329825"/>
    </source>
</evidence>
<organism evidence="4 5">
    <name type="scientific">Kwoniella shivajii</name>
    <dbReference type="NCBI Taxonomy" id="564305"/>
    <lineage>
        <taxon>Eukaryota</taxon>
        <taxon>Fungi</taxon>
        <taxon>Dikarya</taxon>
        <taxon>Basidiomycota</taxon>
        <taxon>Agaricomycotina</taxon>
        <taxon>Tremellomycetes</taxon>
        <taxon>Tremellales</taxon>
        <taxon>Cryptococcaceae</taxon>
        <taxon>Kwoniella</taxon>
    </lineage>
</organism>
<evidence type="ECO:0000256" key="1">
    <source>
        <dbReference type="SAM" id="Coils"/>
    </source>
</evidence>
<feature type="compositionally biased region" description="Low complexity" evidence="2">
    <location>
        <begin position="167"/>
        <end position="201"/>
    </location>
</feature>
<dbReference type="Pfam" id="PF23436">
    <property type="entry name" value="RabGap-TBC_2"/>
    <property type="match status" value="1"/>
</dbReference>
<feature type="compositionally biased region" description="Low complexity" evidence="2">
    <location>
        <begin position="221"/>
        <end position="234"/>
    </location>
</feature>
<keyword evidence="1" id="KW-0175">Coiled coil</keyword>
<gene>
    <name evidence="4" type="ORF">IL334_000687</name>
</gene>
<feature type="compositionally biased region" description="Low complexity" evidence="2">
    <location>
        <begin position="1"/>
        <end position="14"/>
    </location>
</feature>
<feature type="compositionally biased region" description="Low complexity" evidence="2">
    <location>
        <begin position="357"/>
        <end position="375"/>
    </location>
</feature>
<proteinExistence type="predicted"/>
<dbReference type="RefSeq" id="XP_062788502.1">
    <property type="nucleotide sequence ID" value="XM_062932451.1"/>
</dbReference>
<feature type="region of interest" description="Disordered" evidence="2">
    <location>
        <begin position="251"/>
        <end position="270"/>
    </location>
</feature>
<sequence length="905" mass="99678">MSSASPLRGSPSSSTRKSPVIDPSSPHVHAAEELELDDQSSLSEDVTTPSISSFRINASSSPSSTTSMSMSPEKSKSVNGDEEMDENTTPVKSGSKKKPAPSKVKAAAAMFENKSSSSPNSMSSSSFRSIPVSSNRNQSKSPSPSPSSQKLSPSPNTSSPYLHEGNDNSNSNNRSPSNSSPSPSFSPTSKHVPSDSPSSSKWKSKSPELKLNSPFSTHAVSPSPINTPSPSNTNLDKFSDVSLLNDTPQFEDIAHTPTTSSTSFKQHRNISISPIPTPPPVPVNISHSLPEPITTPPAKEPTIPSTGTGKTSFFGSTLGFGFPSSSSSSMTTTTNNTFNDAENIVGGGSVSLEPSRSTSTSASASTATSNNSQNQVGGGWKSTMTNFLSSRSTSSTTNSPLPSTTENDSTPMRPSMPERNPSEGTSFLLQRVDSSLASRDRRISAQLGGGQAIRDGFERVRGQMESAAREMRRERESKAITENNEDVLDDSILDEIKEESEEEKVDWNFWGAVVQDFENVARENPKELSKAIQMGIPPVIRGAIWQLMSSSKSTPLEETYKALLKLPSSHEKAINKDLNRTFPNHKYFQDCGGIGQEGLFMVVKAYSLYDPEVGYTQGLAFIVAALLLNMPDEEAFCVLVRLMDSYNLRSHYTAEMHGLQLRLFQFDRLVEEILPLVHTHFVRQGVKSSIYAAQWFMTLFSYRFPLSLVYRVLDIVFAEGIEAIFRFSLALLKKSEDKLLELEFEQILNFLQSDLFEVYRVEGMSTSDISHEEEEWKANEFVRDAYEIRITPFMLDSYASEWEEQQKSQNRHAQEVDTLRNANRNLSTQVKQLEASLATMNQEHVELVRQLVMSKIEKEETENELVRYKMLYAELAHAQQDALSTHSRLSGGSIHSQNMSSRPSS</sequence>
<feature type="compositionally biased region" description="Low complexity" evidence="2">
    <location>
        <begin position="101"/>
        <end position="155"/>
    </location>
</feature>
<feature type="compositionally biased region" description="Low complexity" evidence="2">
    <location>
        <begin position="323"/>
        <end position="339"/>
    </location>
</feature>
<feature type="compositionally biased region" description="Polar residues" evidence="2">
    <location>
        <begin position="39"/>
        <end position="49"/>
    </location>
</feature>
<dbReference type="Gene3D" id="1.10.8.270">
    <property type="entry name" value="putative rabgap domain of human tbc1 domain family member 14 like domains"/>
    <property type="match status" value="1"/>
</dbReference>
<keyword evidence="5" id="KW-1185">Reference proteome</keyword>
<feature type="coiled-coil region" evidence="1">
    <location>
        <begin position="816"/>
        <end position="878"/>
    </location>
</feature>
<dbReference type="SUPFAM" id="SSF47923">
    <property type="entry name" value="Ypt/Rab-GAP domain of gyp1p"/>
    <property type="match status" value="2"/>
</dbReference>
<dbReference type="Proteomes" id="UP001329825">
    <property type="component" value="Chromosome 1"/>
</dbReference>